<gene>
    <name evidence="4" type="ORF">PFISCL1PPCAC_9736</name>
</gene>
<proteinExistence type="inferred from homology"/>
<feature type="transmembrane region" description="Helical" evidence="2">
    <location>
        <begin position="128"/>
        <end position="146"/>
    </location>
</feature>
<reference evidence="4" key="1">
    <citation type="submission" date="2023-10" db="EMBL/GenBank/DDBJ databases">
        <title>Genome assembly of Pristionchus species.</title>
        <authorList>
            <person name="Yoshida K."/>
            <person name="Sommer R.J."/>
        </authorList>
    </citation>
    <scope>NUCLEOTIDE SEQUENCE</scope>
    <source>
        <strain evidence="4">RS5133</strain>
    </source>
</reference>
<dbReference type="PANTHER" id="PTHR10796:SF96">
    <property type="entry name" value="PATCHED-RELATED PROTEIN 9"/>
    <property type="match status" value="1"/>
</dbReference>
<feature type="transmembrane region" description="Helical" evidence="2">
    <location>
        <begin position="158"/>
        <end position="179"/>
    </location>
</feature>
<name>A0AAV5VFH6_9BILA</name>
<sequence length="227" mass="25353">QSLRSSDNLTSFDDVCLSSALTGGCALHPFAFALEDPDPVLSAQFMLRYPLFVFANLTVDNAVVFGGVSTRGAQTRDSRGNAAIDKAKWIAQFLATMPKLRAHFPNATLYWTSSQSLAKEMERNGHLLIPWMPWMALVLVVFCMLICSSLDPVRSQPWVGFCAMLNATMATIASTSTLLYLQYPFLPLVFIMPFLVVSIGTDNMFLMLKSWRMGQALEVEERSRMEF</sequence>
<dbReference type="InterPro" id="IPR000731">
    <property type="entry name" value="SSD"/>
</dbReference>
<protein>
    <recommendedName>
        <fullName evidence="3">SSD domain-containing protein</fullName>
    </recommendedName>
</protein>
<feature type="transmembrane region" description="Helical" evidence="2">
    <location>
        <begin position="185"/>
        <end position="206"/>
    </location>
</feature>
<dbReference type="InterPro" id="IPR051697">
    <property type="entry name" value="Patched_domain-protein"/>
</dbReference>
<keyword evidence="5" id="KW-1185">Reference proteome</keyword>
<dbReference type="PROSITE" id="PS50156">
    <property type="entry name" value="SSD"/>
    <property type="match status" value="1"/>
</dbReference>
<dbReference type="GO" id="GO:0006897">
    <property type="term" value="P:endocytosis"/>
    <property type="evidence" value="ECO:0007669"/>
    <property type="project" value="TreeGrafter"/>
</dbReference>
<organism evidence="4 5">
    <name type="scientific">Pristionchus fissidentatus</name>
    <dbReference type="NCBI Taxonomy" id="1538716"/>
    <lineage>
        <taxon>Eukaryota</taxon>
        <taxon>Metazoa</taxon>
        <taxon>Ecdysozoa</taxon>
        <taxon>Nematoda</taxon>
        <taxon>Chromadorea</taxon>
        <taxon>Rhabditida</taxon>
        <taxon>Rhabditina</taxon>
        <taxon>Diplogasteromorpha</taxon>
        <taxon>Diplogasteroidea</taxon>
        <taxon>Neodiplogasteridae</taxon>
        <taxon>Pristionchus</taxon>
    </lineage>
</organism>
<evidence type="ECO:0000313" key="5">
    <source>
        <dbReference type="Proteomes" id="UP001432322"/>
    </source>
</evidence>
<dbReference type="EMBL" id="BTSY01000003">
    <property type="protein sequence ID" value="GMT18440.1"/>
    <property type="molecule type" value="Genomic_DNA"/>
</dbReference>
<dbReference type="Proteomes" id="UP001432322">
    <property type="component" value="Unassembled WGS sequence"/>
</dbReference>
<dbReference type="InterPro" id="IPR053958">
    <property type="entry name" value="HMGCR/SNAP/NPC1-like_SSD"/>
</dbReference>
<dbReference type="Pfam" id="PF12349">
    <property type="entry name" value="Sterol-sensing"/>
    <property type="match status" value="1"/>
</dbReference>
<dbReference type="SUPFAM" id="SSF82866">
    <property type="entry name" value="Multidrug efflux transporter AcrB transmembrane domain"/>
    <property type="match status" value="1"/>
</dbReference>
<dbReference type="AlphaFoldDB" id="A0AAV5VFH6"/>
<keyword evidence="2" id="KW-0812">Transmembrane</keyword>
<dbReference type="GO" id="GO:0030659">
    <property type="term" value="C:cytoplasmic vesicle membrane"/>
    <property type="evidence" value="ECO:0007669"/>
    <property type="project" value="TreeGrafter"/>
</dbReference>
<keyword evidence="2" id="KW-0472">Membrane</keyword>
<evidence type="ECO:0000256" key="1">
    <source>
        <dbReference type="ARBA" id="ARBA00005585"/>
    </source>
</evidence>
<dbReference type="GO" id="GO:0005886">
    <property type="term" value="C:plasma membrane"/>
    <property type="evidence" value="ECO:0007669"/>
    <property type="project" value="TreeGrafter"/>
</dbReference>
<keyword evidence="2" id="KW-1133">Transmembrane helix</keyword>
<dbReference type="GO" id="GO:0018996">
    <property type="term" value="P:molting cycle, collagen and cuticulin-based cuticle"/>
    <property type="evidence" value="ECO:0007669"/>
    <property type="project" value="TreeGrafter"/>
</dbReference>
<evidence type="ECO:0000313" key="4">
    <source>
        <dbReference type="EMBL" id="GMT18440.1"/>
    </source>
</evidence>
<feature type="non-terminal residue" evidence="4">
    <location>
        <position position="1"/>
    </location>
</feature>
<evidence type="ECO:0000256" key="2">
    <source>
        <dbReference type="SAM" id="Phobius"/>
    </source>
</evidence>
<dbReference type="PANTHER" id="PTHR10796">
    <property type="entry name" value="PATCHED-RELATED"/>
    <property type="match status" value="1"/>
</dbReference>
<comment type="similarity">
    <text evidence="1">Belongs to the patched family.</text>
</comment>
<accession>A0AAV5VFH6</accession>
<comment type="caution">
    <text evidence="4">The sequence shown here is derived from an EMBL/GenBank/DDBJ whole genome shotgun (WGS) entry which is preliminary data.</text>
</comment>
<evidence type="ECO:0000259" key="3">
    <source>
        <dbReference type="PROSITE" id="PS50156"/>
    </source>
</evidence>
<feature type="domain" description="SSD" evidence="3">
    <location>
        <begin position="137"/>
        <end position="227"/>
    </location>
</feature>